<evidence type="ECO:0000256" key="11">
    <source>
        <dbReference type="RuleBase" id="RU363038"/>
    </source>
</evidence>
<accession>A0A150NP79</accession>
<evidence type="ECO:0000256" key="4">
    <source>
        <dbReference type="ARBA" id="ARBA00022598"/>
    </source>
</evidence>
<evidence type="ECO:0000256" key="5">
    <source>
        <dbReference type="ARBA" id="ARBA00022741"/>
    </source>
</evidence>
<keyword evidence="7 11" id="KW-0648">Protein biosynthesis</keyword>
<evidence type="ECO:0000256" key="2">
    <source>
        <dbReference type="ARBA" id="ARBA00012837"/>
    </source>
</evidence>
<dbReference type="PATRIC" id="fig|28037.237.peg.10"/>
<proteinExistence type="inferred from homology"/>
<keyword evidence="4 11" id="KW-0436">Ligase</keyword>
<evidence type="ECO:0000313" key="13">
    <source>
        <dbReference type="EMBL" id="KYF35271.1"/>
    </source>
</evidence>
<evidence type="ECO:0000256" key="6">
    <source>
        <dbReference type="ARBA" id="ARBA00022840"/>
    </source>
</evidence>
<sequence>MNTKELIASELASVIDSLDQEAILNLLETPKNSEMGDIAFPAFSLAKVERKAPQVIAAELAEKINSQAFEKVVATGPYVNFFLDKSAISAQVLQAVITEKEHYADQHIGKQENVVIDMSSPNIAKPFSIGHLRSTVIGDSLSHIFQKIGYQTVKVNHLGDWGKQFGMLIVAYKKWGDEEAVKAHPIDELLKLYVRINAEAENDPSLDEEAREWFRKLENGDEEALALWQWFRDESLVEFNRLYNELQVEFDSYNGEAFYNDKMDAVVDILSEKGLLVESEGAQVVNLEKYGIEHPALIKKSDGATLYITRDLAAALYRKTNTNLPNLSTSLVKNNLPTLNNSKLFCKKWATTGVTTLPTFLLVWLQKKGKNSLRVKGMSSC</sequence>
<evidence type="ECO:0000313" key="14">
    <source>
        <dbReference type="Proteomes" id="UP000075618"/>
    </source>
</evidence>
<name>A0A150NP79_STRMT</name>
<dbReference type="SUPFAM" id="SSF55190">
    <property type="entry name" value="Arginyl-tRNA synthetase (ArgRS), N-terminal 'additional' domain"/>
    <property type="match status" value="1"/>
</dbReference>
<dbReference type="FunFam" id="3.40.50.620:FF:000116">
    <property type="entry name" value="Arginine--tRNA ligase"/>
    <property type="match status" value="1"/>
</dbReference>
<dbReference type="InterPro" id="IPR014729">
    <property type="entry name" value="Rossmann-like_a/b/a_fold"/>
</dbReference>
<gene>
    <name evidence="13" type="ORF">SMI10712_00138</name>
</gene>
<dbReference type="PRINTS" id="PR01038">
    <property type="entry name" value="TRNASYNTHARG"/>
</dbReference>
<evidence type="ECO:0000256" key="9">
    <source>
        <dbReference type="ARBA" id="ARBA00049339"/>
    </source>
</evidence>
<dbReference type="InterPro" id="IPR001278">
    <property type="entry name" value="Arg-tRNA-ligase"/>
</dbReference>
<dbReference type="GO" id="GO:0005524">
    <property type="term" value="F:ATP binding"/>
    <property type="evidence" value="ECO:0007669"/>
    <property type="project" value="UniProtKB-KW"/>
</dbReference>
<dbReference type="Gene3D" id="3.30.1360.70">
    <property type="entry name" value="Arginyl tRNA synthetase N-terminal domain"/>
    <property type="match status" value="1"/>
</dbReference>
<dbReference type="GO" id="GO:0005737">
    <property type="term" value="C:cytoplasm"/>
    <property type="evidence" value="ECO:0007669"/>
    <property type="project" value="UniProtKB-UniRule"/>
</dbReference>
<dbReference type="GO" id="GO:0006420">
    <property type="term" value="P:arginyl-tRNA aminoacylation"/>
    <property type="evidence" value="ECO:0007669"/>
    <property type="project" value="UniProtKB-UniRule"/>
</dbReference>
<evidence type="ECO:0000259" key="12">
    <source>
        <dbReference type="SMART" id="SM01016"/>
    </source>
</evidence>
<comment type="catalytic activity">
    <reaction evidence="9">
        <text>tRNA(Arg) + L-arginine + ATP = L-arginyl-tRNA(Arg) + AMP + diphosphate</text>
        <dbReference type="Rhea" id="RHEA:20301"/>
        <dbReference type="Rhea" id="RHEA-COMP:9658"/>
        <dbReference type="Rhea" id="RHEA-COMP:9673"/>
        <dbReference type="ChEBI" id="CHEBI:30616"/>
        <dbReference type="ChEBI" id="CHEBI:32682"/>
        <dbReference type="ChEBI" id="CHEBI:33019"/>
        <dbReference type="ChEBI" id="CHEBI:78442"/>
        <dbReference type="ChEBI" id="CHEBI:78513"/>
        <dbReference type="ChEBI" id="CHEBI:456215"/>
        <dbReference type="EC" id="6.1.1.19"/>
    </reaction>
</comment>
<dbReference type="FunFam" id="3.30.1360.70:FF:000005">
    <property type="entry name" value="Arginine--tRNA ligase"/>
    <property type="match status" value="1"/>
</dbReference>
<dbReference type="PANTHER" id="PTHR11956">
    <property type="entry name" value="ARGINYL-TRNA SYNTHETASE"/>
    <property type="match status" value="1"/>
</dbReference>
<keyword evidence="8 11" id="KW-0030">Aminoacyl-tRNA synthetase</keyword>
<dbReference type="InterPro" id="IPR036695">
    <property type="entry name" value="Arg-tRNA-synth_N_sf"/>
</dbReference>
<dbReference type="Gene3D" id="3.40.50.620">
    <property type="entry name" value="HUPs"/>
    <property type="match status" value="1"/>
</dbReference>
<dbReference type="SUPFAM" id="SSF52374">
    <property type="entry name" value="Nucleotidylyl transferase"/>
    <property type="match status" value="1"/>
</dbReference>
<dbReference type="EMBL" id="LROT01000001">
    <property type="protein sequence ID" value="KYF35271.1"/>
    <property type="molecule type" value="Genomic_DNA"/>
</dbReference>
<dbReference type="Pfam" id="PF00750">
    <property type="entry name" value="tRNA-synt_1d"/>
    <property type="match status" value="1"/>
</dbReference>
<keyword evidence="3" id="KW-0963">Cytoplasm</keyword>
<keyword evidence="5 11" id="KW-0547">Nucleotide-binding</keyword>
<dbReference type="InterPro" id="IPR005148">
    <property type="entry name" value="Arg-tRNA-synth_N"/>
</dbReference>
<feature type="domain" description="Arginyl tRNA synthetase N-terminal" evidence="12">
    <location>
        <begin position="5"/>
        <end position="83"/>
    </location>
</feature>
<dbReference type="EC" id="6.1.1.19" evidence="2 10"/>
<evidence type="ECO:0000256" key="3">
    <source>
        <dbReference type="ARBA" id="ARBA00022490"/>
    </source>
</evidence>
<dbReference type="PANTHER" id="PTHR11956:SF5">
    <property type="entry name" value="ARGININE--TRNA LIGASE, CYTOPLASMIC"/>
    <property type="match status" value="1"/>
</dbReference>
<dbReference type="AlphaFoldDB" id="A0A150NP79"/>
<comment type="caution">
    <text evidence="13">The sequence shown here is derived from an EMBL/GenBank/DDBJ whole genome shotgun (WGS) entry which is preliminary data.</text>
</comment>
<keyword evidence="6 11" id="KW-0067">ATP-binding</keyword>
<organism evidence="13 14">
    <name type="scientific">Streptococcus mitis</name>
    <dbReference type="NCBI Taxonomy" id="28037"/>
    <lineage>
        <taxon>Bacteria</taxon>
        <taxon>Bacillati</taxon>
        <taxon>Bacillota</taxon>
        <taxon>Bacilli</taxon>
        <taxon>Lactobacillales</taxon>
        <taxon>Streptococcaceae</taxon>
        <taxon>Streptococcus</taxon>
        <taxon>Streptococcus mitis group</taxon>
    </lineage>
</organism>
<dbReference type="Pfam" id="PF03485">
    <property type="entry name" value="Arg_tRNA_synt_N"/>
    <property type="match status" value="1"/>
</dbReference>
<dbReference type="GO" id="GO:0004814">
    <property type="term" value="F:arginine-tRNA ligase activity"/>
    <property type="evidence" value="ECO:0007669"/>
    <property type="project" value="UniProtKB-UniRule"/>
</dbReference>
<dbReference type="SMART" id="SM01016">
    <property type="entry name" value="Arg_tRNA_synt_N"/>
    <property type="match status" value="1"/>
</dbReference>
<evidence type="ECO:0000256" key="1">
    <source>
        <dbReference type="ARBA" id="ARBA00005594"/>
    </source>
</evidence>
<evidence type="ECO:0000256" key="10">
    <source>
        <dbReference type="NCBIfam" id="TIGR00456"/>
    </source>
</evidence>
<dbReference type="Proteomes" id="UP000075618">
    <property type="component" value="Unassembled WGS sequence"/>
</dbReference>
<evidence type="ECO:0000256" key="7">
    <source>
        <dbReference type="ARBA" id="ARBA00022917"/>
    </source>
</evidence>
<evidence type="ECO:0000256" key="8">
    <source>
        <dbReference type="ARBA" id="ARBA00023146"/>
    </source>
</evidence>
<comment type="similarity">
    <text evidence="1 11">Belongs to the class-I aminoacyl-tRNA synthetase family.</text>
</comment>
<dbReference type="NCBIfam" id="TIGR00456">
    <property type="entry name" value="argS"/>
    <property type="match status" value="1"/>
</dbReference>
<reference evidence="13 14" key="1">
    <citation type="submission" date="2016-01" db="EMBL/GenBank/DDBJ databases">
        <title>Highly variable Streptococcus oralis are common among viridans streptococci isolated from primates.</title>
        <authorList>
            <person name="Denapaite D."/>
            <person name="Rieger M."/>
            <person name="Koendgen S."/>
            <person name="Brueckner R."/>
            <person name="Ochigava I."/>
            <person name="Kappeler P."/>
            <person name="Maetz-Rensing K."/>
            <person name="Leendertz F."/>
            <person name="Hakenbeck R."/>
        </authorList>
    </citation>
    <scope>NUCLEOTIDE SEQUENCE [LARGE SCALE GENOMIC DNA]</scope>
    <source>
        <strain evidence="13 14">10712</strain>
    </source>
</reference>
<protein>
    <recommendedName>
        <fullName evidence="2 10">Arginine--tRNA ligase</fullName>
        <ecNumber evidence="2 10">6.1.1.19</ecNumber>
    </recommendedName>
</protein>
<dbReference type="InterPro" id="IPR035684">
    <property type="entry name" value="ArgRS_core"/>
</dbReference>